<feature type="transmembrane region" description="Helical" evidence="7">
    <location>
        <begin position="367"/>
        <end position="387"/>
    </location>
</feature>
<feature type="transmembrane region" description="Helical" evidence="7">
    <location>
        <begin position="272"/>
        <end position="294"/>
    </location>
</feature>
<evidence type="ECO:0000256" key="6">
    <source>
        <dbReference type="ARBA" id="ARBA00023136"/>
    </source>
</evidence>
<evidence type="ECO:0000256" key="4">
    <source>
        <dbReference type="ARBA" id="ARBA00022692"/>
    </source>
</evidence>
<feature type="transmembrane region" description="Helical" evidence="7">
    <location>
        <begin position="50"/>
        <end position="70"/>
    </location>
</feature>
<evidence type="ECO:0000256" key="7">
    <source>
        <dbReference type="SAM" id="Phobius"/>
    </source>
</evidence>
<protein>
    <submittedName>
        <fullName evidence="9">L-galactonate transporter</fullName>
    </submittedName>
</protein>
<name>A0A9X2AC67_9BACL</name>
<feature type="transmembrane region" description="Helical" evidence="7">
    <location>
        <begin position="330"/>
        <end position="355"/>
    </location>
</feature>
<dbReference type="RefSeq" id="WP_241713908.1">
    <property type="nucleotide sequence ID" value="NZ_JALBUF010000005.1"/>
</dbReference>
<keyword evidence="2" id="KW-0813">Transport</keyword>
<comment type="subcellular location">
    <subcellularLocation>
        <location evidence="1">Cell membrane</location>
        <topology evidence="1">Multi-pass membrane protein</topology>
    </subcellularLocation>
</comment>
<feature type="transmembrane region" description="Helical" evidence="7">
    <location>
        <begin position="12"/>
        <end position="30"/>
    </location>
</feature>
<dbReference type="InterPro" id="IPR050382">
    <property type="entry name" value="MFS_Na/Anion_cotransporter"/>
</dbReference>
<dbReference type="GO" id="GO:0022857">
    <property type="term" value="F:transmembrane transporter activity"/>
    <property type="evidence" value="ECO:0007669"/>
    <property type="project" value="InterPro"/>
</dbReference>
<dbReference type="Gene3D" id="1.20.1250.20">
    <property type="entry name" value="MFS general substrate transporter like domains"/>
    <property type="match status" value="2"/>
</dbReference>
<keyword evidence="10" id="KW-1185">Reference proteome</keyword>
<organism evidence="9 10">
    <name type="scientific">Sulfoacidibacillus ferrooxidans</name>
    <dbReference type="NCBI Taxonomy" id="2005001"/>
    <lineage>
        <taxon>Bacteria</taxon>
        <taxon>Bacillati</taxon>
        <taxon>Bacillota</taxon>
        <taxon>Bacilli</taxon>
        <taxon>Bacillales</taxon>
        <taxon>Alicyclobacillaceae</taxon>
        <taxon>Sulfoacidibacillus</taxon>
    </lineage>
</organism>
<dbReference type="InterPro" id="IPR036259">
    <property type="entry name" value="MFS_trans_sf"/>
</dbReference>
<evidence type="ECO:0000256" key="5">
    <source>
        <dbReference type="ARBA" id="ARBA00022989"/>
    </source>
</evidence>
<dbReference type="InterPro" id="IPR011701">
    <property type="entry name" value="MFS"/>
</dbReference>
<dbReference type="Proteomes" id="UP001139263">
    <property type="component" value="Unassembled WGS sequence"/>
</dbReference>
<dbReference type="SUPFAM" id="SSF103473">
    <property type="entry name" value="MFS general substrate transporter"/>
    <property type="match status" value="1"/>
</dbReference>
<keyword evidence="6 7" id="KW-0472">Membrane</keyword>
<proteinExistence type="predicted"/>
<dbReference type="InterPro" id="IPR020846">
    <property type="entry name" value="MFS_dom"/>
</dbReference>
<feature type="transmembrane region" description="Helical" evidence="7">
    <location>
        <begin position="231"/>
        <end position="252"/>
    </location>
</feature>
<dbReference type="PANTHER" id="PTHR11662">
    <property type="entry name" value="SOLUTE CARRIER FAMILY 17"/>
    <property type="match status" value="1"/>
</dbReference>
<dbReference type="GO" id="GO:0005886">
    <property type="term" value="C:plasma membrane"/>
    <property type="evidence" value="ECO:0007669"/>
    <property type="project" value="UniProtKB-SubCell"/>
</dbReference>
<evidence type="ECO:0000256" key="2">
    <source>
        <dbReference type="ARBA" id="ARBA00022448"/>
    </source>
</evidence>
<keyword evidence="4 7" id="KW-0812">Transmembrane</keyword>
<keyword evidence="3" id="KW-1003">Cell membrane</keyword>
<comment type="caution">
    <text evidence="9">The sequence shown here is derived from an EMBL/GenBank/DDBJ whole genome shotgun (WGS) entry which is preliminary data.</text>
</comment>
<evidence type="ECO:0000313" key="9">
    <source>
        <dbReference type="EMBL" id="MCI0183504.1"/>
    </source>
</evidence>
<accession>A0A9X2AC67</accession>
<keyword evidence="5 7" id="KW-1133">Transmembrane helix</keyword>
<feature type="domain" description="Major facilitator superfamily (MFS) profile" evidence="8">
    <location>
        <begin position="12"/>
        <end position="419"/>
    </location>
</feature>
<feature type="transmembrane region" description="Helical" evidence="7">
    <location>
        <begin position="82"/>
        <end position="109"/>
    </location>
</feature>
<feature type="transmembrane region" description="Helical" evidence="7">
    <location>
        <begin position="306"/>
        <end position="324"/>
    </location>
</feature>
<feature type="transmembrane region" description="Helical" evidence="7">
    <location>
        <begin position="393"/>
        <end position="414"/>
    </location>
</feature>
<dbReference type="CDD" id="cd17319">
    <property type="entry name" value="MFS_ExuT_GudP_like"/>
    <property type="match status" value="1"/>
</dbReference>
<evidence type="ECO:0000256" key="1">
    <source>
        <dbReference type="ARBA" id="ARBA00004651"/>
    </source>
</evidence>
<evidence type="ECO:0000256" key="3">
    <source>
        <dbReference type="ARBA" id="ARBA00022475"/>
    </source>
</evidence>
<sequence length="427" mass="46010">MSRRLGNVRWRIAILIGIGIIINYFDRTNISVATKPLMQQYGLSKGQMGILLSSFAWSYALLQIPVGALLDKVGVKWINRVGMILWSLATFMTAMVSGMGLIIISRVLLGAAEAPAFPSASKATGYWFPKQERGLASSSFDAAAKFSNVIGVPIVAYSVTEWGWRGGFWLTGVLSLLYAAAYWIFYRDPKESKSLGDVERRYIIEGGAQESGEAPGGIGKNLSYLLARRKVWGLTIGFAAYGYSFYLFLTWLPGYLETQMHMSVLKSSGYTIVPWIFATLADVLIGGWLVDTLIKKGHNPSRVRKTLMIIGMIMGLAVAGAAFTTNANVAIVWITIALSGLAFSAPIGWSVPALIAPKGTVGIVGSIMNFVNNVMGILAPIVTGFIAGDTGSFALGFVVAAIVLLIGIASYLFLLGTIEPMKSPFVD</sequence>
<feature type="transmembrane region" description="Helical" evidence="7">
    <location>
        <begin position="167"/>
        <end position="185"/>
    </location>
</feature>
<evidence type="ECO:0000313" key="10">
    <source>
        <dbReference type="Proteomes" id="UP001139263"/>
    </source>
</evidence>
<dbReference type="EMBL" id="JALBUF010000005">
    <property type="protein sequence ID" value="MCI0183504.1"/>
    <property type="molecule type" value="Genomic_DNA"/>
</dbReference>
<dbReference type="PIRSF" id="PIRSF002808">
    <property type="entry name" value="Hexose_phosphate_transp"/>
    <property type="match status" value="1"/>
</dbReference>
<dbReference type="PANTHER" id="PTHR11662:SF399">
    <property type="entry name" value="FI19708P1-RELATED"/>
    <property type="match status" value="1"/>
</dbReference>
<dbReference type="PROSITE" id="PS50850">
    <property type="entry name" value="MFS"/>
    <property type="match status" value="1"/>
</dbReference>
<dbReference type="InterPro" id="IPR000849">
    <property type="entry name" value="Sugar_P_transporter"/>
</dbReference>
<evidence type="ECO:0000259" key="8">
    <source>
        <dbReference type="PROSITE" id="PS50850"/>
    </source>
</evidence>
<gene>
    <name evidence="9" type="primary">lgoT</name>
    <name evidence="9" type="ORF">MM817_01787</name>
</gene>
<dbReference type="AlphaFoldDB" id="A0A9X2AC67"/>
<reference evidence="9" key="1">
    <citation type="submission" date="2022-03" db="EMBL/GenBank/DDBJ databases">
        <title>Draft Genome Sequence of Firmicute Strain S0AB, a Heterotrophic Iron/Sulfur-Oxidizing Extreme Acidophile.</title>
        <authorList>
            <person name="Vergara E."/>
            <person name="Pakostova E."/>
            <person name="Johnson D.B."/>
            <person name="Holmes D.S."/>
        </authorList>
    </citation>
    <scope>NUCLEOTIDE SEQUENCE</scope>
    <source>
        <strain evidence="9">S0AB</strain>
    </source>
</reference>
<dbReference type="Pfam" id="PF07690">
    <property type="entry name" value="MFS_1"/>
    <property type="match status" value="1"/>
</dbReference>